<dbReference type="RefSeq" id="WP_058571632.1">
    <property type="nucleotide sequence ID" value="NZ_LOPV01000118.1"/>
</dbReference>
<dbReference type="EMBL" id="LOPV01000118">
    <property type="protein sequence ID" value="KTG29012.1"/>
    <property type="molecule type" value="Genomic_DNA"/>
</dbReference>
<protein>
    <submittedName>
        <fullName evidence="2">Uncharacterized protein</fullName>
    </submittedName>
</protein>
<dbReference type="InterPro" id="IPR048687">
    <property type="entry name" value="HVO_2248-like"/>
</dbReference>
<reference evidence="2 3" key="1">
    <citation type="submission" date="2015-12" db="EMBL/GenBank/DDBJ databases">
        <title>Haloferax profundi sp. nov. isolated from the Discovery deep brine-seawater interface in the Red Sea.</title>
        <authorList>
            <person name="Zhang G."/>
            <person name="Stingl U."/>
            <person name="Rashid M."/>
        </authorList>
    </citation>
    <scope>NUCLEOTIDE SEQUENCE [LARGE SCALE GENOMIC DNA]</scope>
    <source>
        <strain evidence="2 3">SB29</strain>
    </source>
</reference>
<dbReference type="OrthoDB" id="258723at2157"/>
<feature type="compositionally biased region" description="Basic and acidic residues" evidence="1">
    <location>
        <begin position="251"/>
        <end position="264"/>
    </location>
</feature>
<comment type="caution">
    <text evidence="2">The sequence shown here is derived from an EMBL/GenBank/DDBJ whole genome shotgun (WGS) entry which is preliminary data.</text>
</comment>
<dbReference type="AlphaFoldDB" id="A0A0W1SRI5"/>
<sequence>MSEQQVTFNGDTEVLFRQAVRTPLPNEDAERVFYENMMNVADAQEQKADMLADPDVSLLEAYETQLEGIAASYKRRCRHIAGDDYEEVAQAYQRGERTDRVGALTAYYFEGLWRMQQRITVTDMLFFPIILRYPDSFTVNIRFASGYKTTDSVLYESPEHSREELDDEYAERYYNESLYSQKEAAEHIRDTAQIIREEFQDPDEVPFDERKYGGIVSAGGRKGSVFSSMLQRVDPDPDRFSEPVDQSTLVDEGREAARTERELLPDGSIVI</sequence>
<dbReference type="Pfam" id="PF21535">
    <property type="entry name" value="HVO_2248"/>
    <property type="match status" value="1"/>
</dbReference>
<name>A0A0W1SRI5_9EURY</name>
<proteinExistence type="predicted"/>
<evidence type="ECO:0000313" key="2">
    <source>
        <dbReference type="EMBL" id="KTG29012.1"/>
    </source>
</evidence>
<keyword evidence="3" id="KW-1185">Reference proteome</keyword>
<organism evidence="2 3">
    <name type="scientific">Haloferax profundi</name>
    <dbReference type="NCBI Taxonomy" id="1544718"/>
    <lineage>
        <taxon>Archaea</taxon>
        <taxon>Methanobacteriati</taxon>
        <taxon>Methanobacteriota</taxon>
        <taxon>Stenosarchaea group</taxon>
        <taxon>Halobacteria</taxon>
        <taxon>Halobacteriales</taxon>
        <taxon>Haloferacaceae</taxon>
        <taxon>Haloferax</taxon>
    </lineage>
</organism>
<dbReference type="Proteomes" id="UP000053157">
    <property type="component" value="Unassembled WGS sequence"/>
</dbReference>
<accession>A0A0W1SRI5</accession>
<gene>
    <name evidence="2" type="ORF">AUR66_11265</name>
</gene>
<feature type="region of interest" description="Disordered" evidence="1">
    <location>
        <begin position="234"/>
        <end position="271"/>
    </location>
</feature>
<evidence type="ECO:0000313" key="3">
    <source>
        <dbReference type="Proteomes" id="UP000053157"/>
    </source>
</evidence>
<evidence type="ECO:0000256" key="1">
    <source>
        <dbReference type="SAM" id="MobiDB-lite"/>
    </source>
</evidence>